<dbReference type="CDD" id="cd00537">
    <property type="entry name" value="MTHFR"/>
    <property type="match status" value="1"/>
</dbReference>
<feature type="region of interest" description="Disordered" evidence="16">
    <location>
        <begin position="626"/>
        <end position="736"/>
    </location>
</feature>
<feature type="domain" description="MTHFR SAM-binding regulatory" evidence="17">
    <location>
        <begin position="348"/>
        <end position="618"/>
    </location>
</feature>
<dbReference type="UniPathway" id="UPA00193"/>
<dbReference type="Gene3D" id="3.20.20.220">
    <property type="match status" value="1"/>
</dbReference>
<comment type="catalytic activity">
    <reaction evidence="12">
        <text>(6S)-5-methyl-5,6,7,8-tetrahydrofolate + NADP(+) = (6R)-5,10-methylene-5,6,7,8-tetrahydrofolate + NADPH + H(+)</text>
        <dbReference type="Rhea" id="RHEA:19817"/>
        <dbReference type="ChEBI" id="CHEBI:15378"/>
        <dbReference type="ChEBI" id="CHEBI:15636"/>
        <dbReference type="ChEBI" id="CHEBI:18608"/>
        <dbReference type="ChEBI" id="CHEBI:57783"/>
        <dbReference type="ChEBI" id="CHEBI:58349"/>
        <dbReference type="EC" id="1.5.1.53"/>
    </reaction>
    <physiologicalReaction direction="right-to-left" evidence="12">
        <dbReference type="Rhea" id="RHEA:19819"/>
    </physiologicalReaction>
</comment>
<evidence type="ECO:0000256" key="1">
    <source>
        <dbReference type="ARBA" id="ARBA00001974"/>
    </source>
</evidence>
<evidence type="ECO:0000256" key="5">
    <source>
        <dbReference type="ARBA" id="ARBA00022533"/>
    </source>
</evidence>
<feature type="compositionally biased region" description="Low complexity" evidence="16">
    <location>
        <begin position="629"/>
        <end position="638"/>
    </location>
</feature>
<keyword evidence="10" id="KW-0560">Oxidoreductase</keyword>
<evidence type="ECO:0000256" key="14">
    <source>
        <dbReference type="ARBA" id="ARBA00073577"/>
    </source>
</evidence>
<feature type="region of interest" description="Disordered" evidence="16">
    <location>
        <begin position="1"/>
        <end position="50"/>
    </location>
</feature>
<evidence type="ECO:0000256" key="15">
    <source>
        <dbReference type="RuleBase" id="RU004254"/>
    </source>
</evidence>
<evidence type="ECO:0000256" key="3">
    <source>
        <dbReference type="ARBA" id="ARBA00006743"/>
    </source>
</evidence>
<accession>Q4T956</accession>
<evidence type="ECO:0000256" key="12">
    <source>
        <dbReference type="ARBA" id="ARBA00047751"/>
    </source>
</evidence>
<evidence type="ECO:0000313" key="18">
    <source>
        <dbReference type="EMBL" id="CAF90576.1"/>
    </source>
</evidence>
<dbReference type="KEGG" id="tng:GSTEN00004910G001"/>
<sequence length="845" mass="93708">MVNQVQSVDSGWQSSKTDSSGASNSSGESSKESSRCSTPGLDGDHSNRLRDKMRRRIESGDCWFSLEFFPPRTASGAVNLISRFDRMGAGGPLFIDVTWHPAGDPGSDKETSSMMIASTAVNYCGLESILHLTCCNQTKDKITGYLGKAKRLGLKNIMALRGDPVGADWEEEEDGFNYAIDLVKHIRSEFDDYFDICVAGYPTGHPEAESYEQDLRHLKEKVDAGADFVITQLFFRAETFLKFLEDCRRVGITCPVLPGIFPIQGYQSLRQLVKLSKLELPEEITSIIEPIKDNDAAIRNYGIQLAVQMCRVLLDSGKVPGLHFYTLNREVATMEVLRQLGLWIEDPRRPLPWAVSAHPKRKVEDVRPIFWSSRPKSYIYRTQDWDDFPNGRWGNSSSPAFGELNDYYLFYLKSKSSKEALLQMWGEELLSEESVFEVFTCYITAQTNRSGQKVLCLPWNDEPLAPETNLLKDELEKVNRRGVLTINSQPNINGKPSTDPIVGWGPAGGYVYQKAYLEFFTSSENVTALLKVLKKYEPRVNYHIVNVHGRNLTNAPDMQPNAVTWGIFAGREIVQPTVVDPVSFMSWKDEAFALWIEQWAKLYEDESPSRMIIQYIHGQRLSSGQLSVAGPGRHAGPAGRSGGGAGPGGGPAPGCVRVGWREAAPGGRSSLQAVVQPCDSTDEEGPKSPGPQDAHTGAGGPWLLGGEEPAAEPAPKAPPPGRRPHSGLRTGPLGSAPPRAPLLRFWFCLRAKPRLGCRSSTPATPSWAAESWDCPTPCPTQASFSSSQELWVRRQVRRPWQSPAHVHHTPVSFRYSGLRAAWPQSLRTPGEDFSCCGHNFAQHRR</sequence>
<dbReference type="FunFam" id="3.20.20.220:FF:000003">
    <property type="entry name" value="Methylenetetrahydrofolate reductase"/>
    <property type="match status" value="1"/>
</dbReference>
<comment type="pathway">
    <text evidence="2 15">One-carbon metabolism; tetrahydrofolate interconversion.</text>
</comment>
<organism evidence="18">
    <name type="scientific">Tetraodon nigroviridis</name>
    <name type="common">Spotted green pufferfish</name>
    <name type="synonym">Chelonodon nigroviridis</name>
    <dbReference type="NCBI Taxonomy" id="99883"/>
    <lineage>
        <taxon>Eukaryota</taxon>
        <taxon>Metazoa</taxon>
        <taxon>Chordata</taxon>
        <taxon>Craniata</taxon>
        <taxon>Vertebrata</taxon>
        <taxon>Euteleostomi</taxon>
        <taxon>Actinopterygii</taxon>
        <taxon>Neopterygii</taxon>
        <taxon>Teleostei</taxon>
        <taxon>Neoteleostei</taxon>
        <taxon>Acanthomorphata</taxon>
        <taxon>Eupercaria</taxon>
        <taxon>Tetraodontiformes</taxon>
        <taxon>Tetradontoidea</taxon>
        <taxon>Tetraodontidae</taxon>
        <taxon>Tetraodon</taxon>
    </lineage>
</organism>
<evidence type="ECO:0000256" key="7">
    <source>
        <dbReference type="ARBA" id="ARBA00022630"/>
    </source>
</evidence>
<feature type="compositionally biased region" description="Gly residues" evidence="16">
    <location>
        <begin position="639"/>
        <end position="652"/>
    </location>
</feature>
<dbReference type="InterPro" id="IPR004621">
    <property type="entry name" value="Fadh2_euk"/>
</dbReference>
<dbReference type="AlphaFoldDB" id="Q4T956"/>
<name>Q4T956_TETNG</name>
<keyword evidence="7" id="KW-0285">Flavoprotein</keyword>
<reference evidence="18" key="1">
    <citation type="journal article" date="2004" name="Nature">
        <title>Genome duplication in the teleost fish Tetraodon nigroviridis reveals the early vertebrate proto-karyotype.</title>
        <authorList>
            <person name="Jaillon O."/>
            <person name="Aury J.-M."/>
            <person name="Brunet F."/>
            <person name="Petit J.-L."/>
            <person name="Stange-Thomann N."/>
            <person name="Mauceli E."/>
            <person name="Bouneau L."/>
            <person name="Fischer C."/>
            <person name="Ozouf-Costaz C."/>
            <person name="Bernot A."/>
            <person name="Nicaud S."/>
            <person name="Jaffe D."/>
            <person name="Fisher S."/>
            <person name="Lutfalla G."/>
            <person name="Dossat C."/>
            <person name="Segurens B."/>
            <person name="Dasilva C."/>
            <person name="Salanoubat M."/>
            <person name="Levy M."/>
            <person name="Boudet N."/>
            <person name="Castellano S."/>
            <person name="Anthouard V."/>
            <person name="Jubin C."/>
            <person name="Castelli V."/>
            <person name="Katinka M."/>
            <person name="Vacherie B."/>
            <person name="Biemont C."/>
            <person name="Skalli Z."/>
            <person name="Cattolico L."/>
            <person name="Poulain J."/>
            <person name="De Berardinis V."/>
            <person name="Cruaud C."/>
            <person name="Duprat S."/>
            <person name="Brottier P."/>
            <person name="Coutanceau J.-P."/>
            <person name="Gouzy J."/>
            <person name="Parra G."/>
            <person name="Lardier G."/>
            <person name="Chapple C."/>
            <person name="McKernan K.J."/>
            <person name="McEwan P."/>
            <person name="Bosak S."/>
            <person name="Kellis M."/>
            <person name="Volff J.-N."/>
            <person name="Guigo R."/>
            <person name="Zody M.C."/>
            <person name="Mesirov J."/>
            <person name="Lindblad-Toh K."/>
            <person name="Birren B."/>
            <person name="Nusbaum C."/>
            <person name="Kahn D."/>
            <person name="Robinson-Rechavi M."/>
            <person name="Laudet V."/>
            <person name="Schachter V."/>
            <person name="Quetier F."/>
            <person name="Saurin W."/>
            <person name="Scarpelli C."/>
            <person name="Wincker P."/>
            <person name="Lander E.S."/>
            <person name="Weissenbach J."/>
            <person name="Roest Crollius H."/>
        </authorList>
    </citation>
    <scope>NUCLEOTIDE SEQUENCE [LARGE SCALE GENOMIC DNA]</scope>
</reference>
<evidence type="ECO:0000256" key="13">
    <source>
        <dbReference type="ARBA" id="ARBA00054272"/>
    </source>
</evidence>
<evidence type="ECO:0000256" key="9">
    <source>
        <dbReference type="ARBA" id="ARBA00022857"/>
    </source>
</evidence>
<keyword evidence="6" id="KW-0597">Phosphoprotein</keyword>
<comment type="similarity">
    <text evidence="3">Belongs to the methylenetetrahydrofolate reductase family.</text>
</comment>
<dbReference type="GO" id="GO:0005829">
    <property type="term" value="C:cytosol"/>
    <property type="evidence" value="ECO:0007669"/>
    <property type="project" value="UniProtKB-ARBA"/>
</dbReference>
<evidence type="ECO:0000256" key="11">
    <source>
        <dbReference type="ARBA" id="ARBA00034530"/>
    </source>
</evidence>
<dbReference type="GO" id="GO:0071949">
    <property type="term" value="F:FAD binding"/>
    <property type="evidence" value="ECO:0007669"/>
    <property type="project" value="TreeGrafter"/>
</dbReference>
<dbReference type="InterPro" id="IPR003171">
    <property type="entry name" value="Mehydrof_redctse-like"/>
</dbReference>
<dbReference type="Pfam" id="PF02219">
    <property type="entry name" value="MTHFR"/>
    <property type="match status" value="1"/>
</dbReference>
<dbReference type="InterPro" id="IPR029041">
    <property type="entry name" value="FAD-linked_oxidoreductase-like"/>
</dbReference>
<comment type="subunit">
    <text evidence="4">Homodimer.</text>
</comment>
<dbReference type="Pfam" id="PF21895">
    <property type="entry name" value="MTHFR_C"/>
    <property type="match status" value="1"/>
</dbReference>
<evidence type="ECO:0000256" key="6">
    <source>
        <dbReference type="ARBA" id="ARBA00022553"/>
    </source>
</evidence>
<protein>
    <recommendedName>
        <fullName evidence="14">Methylenetetrahydrofolate reductase (NADPH)</fullName>
        <ecNumber evidence="11">1.5.1.53</ecNumber>
    </recommendedName>
</protein>
<feature type="compositionally biased region" description="Polar residues" evidence="16">
    <location>
        <begin position="1"/>
        <end position="13"/>
    </location>
</feature>
<dbReference type="PANTHER" id="PTHR45754:SF3">
    <property type="entry name" value="METHYLENETETRAHYDROFOLATE REDUCTASE (NADPH)"/>
    <property type="match status" value="1"/>
</dbReference>
<dbReference type="BRENDA" id="1.5.1.20">
    <property type="organism ID" value="9550"/>
</dbReference>
<dbReference type="GO" id="GO:0009086">
    <property type="term" value="P:methionine biosynthetic process"/>
    <property type="evidence" value="ECO:0007669"/>
    <property type="project" value="TreeGrafter"/>
</dbReference>
<gene>
    <name evidence="18" type="ORF">GSTENG00004910001</name>
</gene>
<comment type="cofactor">
    <cofactor evidence="1">
        <name>FAD</name>
        <dbReference type="ChEBI" id="CHEBI:57692"/>
    </cofactor>
</comment>
<dbReference type="GO" id="GO:0106313">
    <property type="term" value="F:methylenetetrahydrofolate reductase (NADPH) activity"/>
    <property type="evidence" value="ECO:0007669"/>
    <property type="project" value="UniProtKB-EC"/>
</dbReference>
<evidence type="ECO:0000256" key="2">
    <source>
        <dbReference type="ARBA" id="ARBA00004777"/>
    </source>
</evidence>
<evidence type="ECO:0000256" key="10">
    <source>
        <dbReference type="ARBA" id="ARBA00023002"/>
    </source>
</evidence>
<dbReference type="PANTHER" id="PTHR45754">
    <property type="entry name" value="METHYLENETETRAHYDROFOLATE REDUCTASE"/>
    <property type="match status" value="1"/>
</dbReference>
<dbReference type="NCBIfam" id="TIGR00677">
    <property type="entry name" value="fadh2_euk"/>
    <property type="match status" value="1"/>
</dbReference>
<keyword evidence="5" id="KW-0021">Allosteric enzyme</keyword>
<feature type="compositionally biased region" description="Low complexity" evidence="16">
    <location>
        <begin position="14"/>
        <end position="28"/>
    </location>
</feature>
<proteinExistence type="inferred from homology"/>
<dbReference type="EC" id="1.5.1.53" evidence="11"/>
<evidence type="ECO:0000259" key="17">
    <source>
        <dbReference type="Pfam" id="PF21895"/>
    </source>
</evidence>
<evidence type="ECO:0000256" key="4">
    <source>
        <dbReference type="ARBA" id="ARBA00011738"/>
    </source>
</evidence>
<evidence type="ECO:0000256" key="8">
    <source>
        <dbReference type="ARBA" id="ARBA00022827"/>
    </source>
</evidence>
<evidence type="ECO:0000256" key="16">
    <source>
        <dbReference type="SAM" id="MobiDB-lite"/>
    </source>
</evidence>
<dbReference type="SUPFAM" id="SSF51730">
    <property type="entry name" value="FAD-linked oxidoreductase"/>
    <property type="match status" value="1"/>
</dbReference>
<dbReference type="InterPro" id="IPR053806">
    <property type="entry name" value="MTHFR_C"/>
</dbReference>
<dbReference type="EMBL" id="CAAE01007638">
    <property type="protein sequence ID" value="CAF90576.1"/>
    <property type="molecule type" value="Genomic_DNA"/>
</dbReference>
<keyword evidence="8" id="KW-0274">FAD</keyword>
<dbReference type="OrthoDB" id="16284at2759"/>
<feature type="compositionally biased region" description="Low complexity" evidence="16">
    <location>
        <begin position="705"/>
        <end position="714"/>
    </location>
</feature>
<comment type="function">
    <text evidence="13">Catalyzes the conversion of 5,10-methylenetetrahydrofolate to 5-methyltetrahydrofolate, a cosubstrate for homocysteine remethylation to methionine. Represents a key regulatory connection between the folate and methionine cycles.</text>
</comment>
<keyword evidence="9" id="KW-0521">NADP</keyword>
<dbReference type="GO" id="GO:0035999">
    <property type="term" value="P:tetrahydrofolate interconversion"/>
    <property type="evidence" value="ECO:0007669"/>
    <property type="project" value="UniProtKB-UniPathway"/>
</dbReference>
<reference evidence="18" key="2">
    <citation type="submission" date="2004-02" db="EMBL/GenBank/DDBJ databases">
        <authorList>
            <consortium name="Genoscope"/>
            <consortium name="Whitehead Institute Centre for Genome Research"/>
        </authorList>
    </citation>
    <scope>NUCLEOTIDE SEQUENCE</scope>
</reference>